<keyword evidence="1" id="KW-0479">Metal-binding</keyword>
<evidence type="ECO:0000256" key="4">
    <source>
        <dbReference type="PROSITE-ProRule" id="PRU00175"/>
    </source>
</evidence>
<evidence type="ECO:0000313" key="8">
    <source>
        <dbReference type="RefSeq" id="XP_035682575.1"/>
    </source>
</evidence>
<feature type="compositionally biased region" description="Low complexity" evidence="5">
    <location>
        <begin position="146"/>
        <end position="163"/>
    </location>
</feature>
<dbReference type="KEGG" id="bfo:118419978"/>
<organism evidence="7 8">
    <name type="scientific">Branchiostoma floridae</name>
    <name type="common">Florida lancelet</name>
    <name type="synonym">Amphioxus</name>
    <dbReference type="NCBI Taxonomy" id="7739"/>
    <lineage>
        <taxon>Eukaryota</taxon>
        <taxon>Metazoa</taxon>
        <taxon>Chordata</taxon>
        <taxon>Cephalochordata</taxon>
        <taxon>Leptocardii</taxon>
        <taxon>Amphioxiformes</taxon>
        <taxon>Branchiostomatidae</taxon>
        <taxon>Branchiostoma</taxon>
    </lineage>
</organism>
<keyword evidence="7" id="KW-1185">Reference proteome</keyword>
<dbReference type="Proteomes" id="UP000001554">
    <property type="component" value="Chromosome 7"/>
</dbReference>
<evidence type="ECO:0000256" key="1">
    <source>
        <dbReference type="ARBA" id="ARBA00022723"/>
    </source>
</evidence>
<dbReference type="PROSITE" id="PS50089">
    <property type="entry name" value="ZF_RING_2"/>
    <property type="match status" value="1"/>
</dbReference>
<dbReference type="InterPro" id="IPR013083">
    <property type="entry name" value="Znf_RING/FYVE/PHD"/>
</dbReference>
<dbReference type="RefSeq" id="XP_035682575.1">
    <property type="nucleotide sequence ID" value="XM_035826682.1"/>
</dbReference>
<feature type="region of interest" description="Disordered" evidence="5">
    <location>
        <begin position="124"/>
        <end position="210"/>
    </location>
</feature>
<dbReference type="OMA" id="EEMWEWE"/>
<dbReference type="OrthoDB" id="6040387at2759"/>
<reference evidence="7" key="1">
    <citation type="journal article" date="2020" name="Nat. Ecol. Evol.">
        <title>Deeply conserved synteny resolves early events in vertebrate evolution.</title>
        <authorList>
            <person name="Simakov O."/>
            <person name="Marletaz F."/>
            <person name="Yue J.X."/>
            <person name="O'Connell B."/>
            <person name="Jenkins J."/>
            <person name="Brandt A."/>
            <person name="Calef R."/>
            <person name="Tung C.H."/>
            <person name="Huang T.K."/>
            <person name="Schmutz J."/>
            <person name="Satoh N."/>
            <person name="Yu J.K."/>
            <person name="Putnam N.H."/>
            <person name="Green R.E."/>
            <person name="Rokhsar D.S."/>
        </authorList>
    </citation>
    <scope>NUCLEOTIDE SEQUENCE [LARGE SCALE GENOMIC DNA]</scope>
    <source>
        <strain evidence="7">S238N-H82</strain>
    </source>
</reference>
<dbReference type="InterPro" id="IPR001841">
    <property type="entry name" value="Znf_RING"/>
</dbReference>
<proteinExistence type="predicted"/>
<dbReference type="SUPFAM" id="SSF57850">
    <property type="entry name" value="RING/U-box"/>
    <property type="match status" value="1"/>
</dbReference>
<dbReference type="SMART" id="SM00184">
    <property type="entry name" value="RING"/>
    <property type="match status" value="1"/>
</dbReference>
<dbReference type="GO" id="GO:0008270">
    <property type="term" value="F:zinc ion binding"/>
    <property type="evidence" value="ECO:0007669"/>
    <property type="project" value="UniProtKB-KW"/>
</dbReference>
<keyword evidence="3" id="KW-0862">Zinc</keyword>
<dbReference type="Gene3D" id="3.30.40.10">
    <property type="entry name" value="Zinc/RING finger domain, C3HC4 (zinc finger)"/>
    <property type="match status" value="1"/>
</dbReference>
<dbReference type="PROSITE" id="PS00518">
    <property type="entry name" value="ZF_RING_1"/>
    <property type="match status" value="1"/>
</dbReference>
<reference evidence="8" key="2">
    <citation type="submission" date="2025-08" db="UniProtKB">
        <authorList>
            <consortium name="RefSeq"/>
        </authorList>
    </citation>
    <scope>IDENTIFICATION</scope>
    <source>
        <strain evidence="8">S238N-H82</strain>
        <tissue evidence="8">Testes</tissue>
    </source>
</reference>
<evidence type="ECO:0000256" key="5">
    <source>
        <dbReference type="SAM" id="MobiDB-lite"/>
    </source>
</evidence>
<name>A0A9J7LIV8_BRAFL</name>
<dbReference type="InterPro" id="IPR017907">
    <property type="entry name" value="Znf_RING_CS"/>
</dbReference>
<feature type="compositionally biased region" description="Low complexity" evidence="5">
    <location>
        <begin position="175"/>
        <end position="195"/>
    </location>
</feature>
<evidence type="ECO:0000259" key="6">
    <source>
        <dbReference type="PROSITE" id="PS50089"/>
    </source>
</evidence>
<gene>
    <name evidence="8" type="primary">LOC118419978</name>
</gene>
<evidence type="ECO:0000256" key="2">
    <source>
        <dbReference type="ARBA" id="ARBA00022771"/>
    </source>
</evidence>
<feature type="domain" description="RING-type" evidence="6">
    <location>
        <begin position="21"/>
        <end position="62"/>
    </location>
</feature>
<protein>
    <submittedName>
        <fullName evidence="8">Uncharacterized protein LOC118419978</fullName>
    </submittedName>
</protein>
<accession>A0A9J7LIV8</accession>
<evidence type="ECO:0000313" key="7">
    <source>
        <dbReference type="Proteomes" id="UP000001554"/>
    </source>
</evidence>
<sequence length="210" mass="23650">MASGSFESPRVRKDMEDRFSCPICLSPQLRMVSGLCQHRVCASCLYEDDSGTLSLTCCPVCQEEGCFPKTRPIIPEDSVLAQRRLGVVSCPNDGCQEEMWEWELRNHQRVCAYVVIIVLDSPSPPPAPARPRVTVQAPERPRRRQQPMVRTTRTASRRVALARQQRTHGTPGRLTPGRRVAAARRTPARRTAAAPPKTPVRRSKRTAWRL</sequence>
<feature type="compositionally biased region" description="Basic residues" evidence="5">
    <location>
        <begin position="199"/>
        <end position="210"/>
    </location>
</feature>
<keyword evidence="2 4" id="KW-0863">Zinc-finger</keyword>
<dbReference type="AlphaFoldDB" id="A0A9J7LIV8"/>
<evidence type="ECO:0000256" key="3">
    <source>
        <dbReference type="ARBA" id="ARBA00022833"/>
    </source>
</evidence>
<dbReference type="GeneID" id="118419978"/>